<evidence type="ECO:0000256" key="2">
    <source>
        <dbReference type="ARBA" id="ARBA00009810"/>
    </source>
</evidence>
<evidence type="ECO:0000256" key="15">
    <source>
        <dbReference type="RuleBase" id="RU003357"/>
    </source>
</evidence>
<evidence type="ECO:0000256" key="3">
    <source>
        <dbReference type="ARBA" id="ARBA00022448"/>
    </source>
</evidence>
<keyword evidence="3 14" id="KW-0813">Transport</keyword>
<keyword evidence="4 14" id="KW-1134">Transmembrane beta strand</keyword>
<comment type="subcellular location">
    <subcellularLocation>
        <location evidence="1 14">Cell outer membrane</location>
        <topology evidence="1 14">Multi-pass membrane protein</topology>
    </subcellularLocation>
</comment>
<evidence type="ECO:0000256" key="4">
    <source>
        <dbReference type="ARBA" id="ARBA00022452"/>
    </source>
</evidence>
<evidence type="ECO:0000256" key="14">
    <source>
        <dbReference type="PROSITE-ProRule" id="PRU01360"/>
    </source>
</evidence>
<dbReference type="Proteomes" id="UP000006242">
    <property type="component" value="Unassembled WGS sequence"/>
</dbReference>
<organism evidence="18 19">
    <name type="scientific">Salinisphaera shabanensis E1L3A</name>
    <dbReference type="NCBI Taxonomy" id="1033802"/>
    <lineage>
        <taxon>Bacteria</taxon>
        <taxon>Pseudomonadati</taxon>
        <taxon>Pseudomonadota</taxon>
        <taxon>Gammaproteobacteria</taxon>
        <taxon>Salinisphaerales</taxon>
        <taxon>Salinisphaeraceae</taxon>
        <taxon>Salinisphaera</taxon>
    </lineage>
</organism>
<dbReference type="InterPro" id="IPR000531">
    <property type="entry name" value="Beta-barrel_TonB"/>
</dbReference>
<dbReference type="Gene3D" id="2.170.130.10">
    <property type="entry name" value="TonB-dependent receptor, plug domain"/>
    <property type="match status" value="1"/>
</dbReference>
<keyword evidence="5" id="KW-0410">Iron transport</keyword>
<dbReference type="SUPFAM" id="SSF56935">
    <property type="entry name" value="Porins"/>
    <property type="match status" value="1"/>
</dbReference>
<evidence type="ECO:0000256" key="7">
    <source>
        <dbReference type="ARBA" id="ARBA00022729"/>
    </source>
</evidence>
<dbReference type="InterPro" id="IPR039426">
    <property type="entry name" value="TonB-dep_rcpt-like"/>
</dbReference>
<keyword evidence="6 14" id="KW-0812">Transmembrane</keyword>
<evidence type="ECO:0000259" key="16">
    <source>
        <dbReference type="Pfam" id="PF00593"/>
    </source>
</evidence>
<keyword evidence="7" id="KW-0732">Signal</keyword>
<reference evidence="18 19" key="1">
    <citation type="journal article" date="2011" name="J. Bacteriol.">
        <title>Genome sequence of Salinisphaera shabanensis, a gammaproteobacterium from the harsh, variable environment of the brine-seawater interface of the Shaban Deep in the Red Sea.</title>
        <authorList>
            <person name="Antunes A."/>
            <person name="Alam I."/>
            <person name="Bajic V.B."/>
            <person name="Stingl U."/>
        </authorList>
    </citation>
    <scope>NUCLEOTIDE SEQUENCE [LARGE SCALE GENOMIC DNA]</scope>
    <source>
        <strain evidence="18 19">E1L3A</strain>
    </source>
</reference>
<evidence type="ECO:0000259" key="17">
    <source>
        <dbReference type="Pfam" id="PF07715"/>
    </source>
</evidence>
<accession>U2ESB2</accession>
<evidence type="ECO:0000256" key="13">
    <source>
        <dbReference type="ARBA" id="ARBA00023237"/>
    </source>
</evidence>
<keyword evidence="12 18" id="KW-0675">Receptor</keyword>
<dbReference type="GO" id="GO:0008927">
    <property type="term" value="F:mannonate dehydratase activity"/>
    <property type="evidence" value="ECO:0007669"/>
    <property type="project" value="UniProtKB-EC"/>
</dbReference>
<dbReference type="EMBL" id="AFNV02000001">
    <property type="protein sequence ID" value="ERJ20877.1"/>
    <property type="molecule type" value="Genomic_DNA"/>
</dbReference>
<keyword evidence="11 14" id="KW-0472">Membrane</keyword>
<keyword evidence="9" id="KW-0406">Ion transport</keyword>
<dbReference type="Pfam" id="PF07715">
    <property type="entry name" value="Plug"/>
    <property type="match status" value="1"/>
</dbReference>
<protein>
    <submittedName>
        <fullName evidence="18">Ferrioxamine receptor FoxA protein</fullName>
        <ecNumber evidence="18">4.2.1.8</ecNumber>
    </submittedName>
</protein>
<keyword evidence="19" id="KW-1185">Reference proteome</keyword>
<dbReference type="InterPro" id="IPR037066">
    <property type="entry name" value="Plug_dom_sf"/>
</dbReference>
<evidence type="ECO:0000256" key="1">
    <source>
        <dbReference type="ARBA" id="ARBA00004571"/>
    </source>
</evidence>
<dbReference type="GO" id="GO:0038023">
    <property type="term" value="F:signaling receptor activity"/>
    <property type="evidence" value="ECO:0007669"/>
    <property type="project" value="InterPro"/>
</dbReference>
<evidence type="ECO:0000256" key="6">
    <source>
        <dbReference type="ARBA" id="ARBA00022692"/>
    </source>
</evidence>
<proteinExistence type="inferred from homology"/>
<sequence length="792" mass="86826">MSKFEFNRARAGASSRVLTRIGVCSALGLSMSWLPAIVFAQSADSQDAGQRAEALPAIDAGSSAPQRNERLGSQTLAPLMVEGEAINSADAPTVGYSADATRAATKTDTPLITTPQAIDVVPREQVEDQGARTVNNALRYTPGVFTGLAGSSSRQTTIALRGFPGGDVNNTFMDGLRLANDPGGYSNIQIDPFFIERIDVIKGALSALYGRAQPGGLVNYVTKKPLDEPRRMVSVYGGSFGTYGAGLDVTGPLPDPEIGNYRVTVSGETSDTQYDVVERERFTIMPQVSFNLADDTSLLLQAYVQRDPEGGFHGSVPYDISVNGDRFRRTVDDEWVDSARNYEEFDRDINLFSYQLDHEVNDNVRLTSKGRYADVDTSLKQVYQNGFLADVPQATIDFREQSPGIPTGYYDQFSPNALDRFYSRAEENLTALTFDNYAEFGFDTGAIEHRMVAGFGYEERDNSVRYAGGYLATPLEAFDPNYGGDPILDDDSLLAPNNRQTRQVGFYLQDQMEWNRFHLVLGGRQDYLKREYTNGTTGDQADRSDSAFTGRAALLYQSRFGLSPYVSYSEGFNPTAYTDAEGDASGEVAPPVESHQYEAGLKYQPPGVDAMFTLAVYDLTQENVLQRFGVRPARFDSVGDVESTGIELSARADITDRLNVIASYSNSDVEYQDNFPAQGVIEGNTFTRTPDQLASAWAKYDLTSAIDVGAGVRYVGESYADAANTVEVPDYTLADAMVSVKLGEFAPSLDGATLRLNANNVFDKEYVEACFSTNNCYYGYSREVIATLDYQF</sequence>
<gene>
    <name evidence="18" type="primary">foxA</name>
    <name evidence="18" type="ORF">SSPSH_000219</name>
</gene>
<dbReference type="PANTHER" id="PTHR32552">
    <property type="entry name" value="FERRICHROME IRON RECEPTOR-RELATED"/>
    <property type="match status" value="1"/>
</dbReference>
<evidence type="ECO:0000256" key="5">
    <source>
        <dbReference type="ARBA" id="ARBA00022496"/>
    </source>
</evidence>
<dbReference type="AlphaFoldDB" id="U2ESB2"/>
<reference evidence="18 19" key="2">
    <citation type="journal article" date="2013" name="PLoS ONE">
        <title>INDIGO - INtegrated Data Warehouse of MIcrobial GenOmes with Examples from the Red Sea Extremophiles.</title>
        <authorList>
            <person name="Alam I."/>
            <person name="Antunes A."/>
            <person name="Kamau A.A."/>
            <person name="Ba Alawi W."/>
            <person name="Kalkatawi M."/>
            <person name="Stingl U."/>
            <person name="Bajic V.B."/>
        </authorList>
    </citation>
    <scope>NUCLEOTIDE SEQUENCE [LARGE SCALE GENOMIC DNA]</scope>
    <source>
        <strain evidence="18 19">E1L3A</strain>
    </source>
</reference>
<keyword evidence="18" id="KW-0456">Lyase</keyword>
<evidence type="ECO:0000256" key="10">
    <source>
        <dbReference type="ARBA" id="ARBA00023077"/>
    </source>
</evidence>
<evidence type="ECO:0000256" key="8">
    <source>
        <dbReference type="ARBA" id="ARBA00023004"/>
    </source>
</evidence>
<keyword evidence="13 14" id="KW-0998">Cell outer membrane</keyword>
<dbReference type="FunFam" id="2.170.130.10:FF:000001">
    <property type="entry name" value="Catecholate siderophore TonB-dependent receptor"/>
    <property type="match status" value="1"/>
</dbReference>
<evidence type="ECO:0000256" key="12">
    <source>
        <dbReference type="ARBA" id="ARBA00023170"/>
    </source>
</evidence>
<dbReference type="GO" id="GO:0015891">
    <property type="term" value="P:siderophore transport"/>
    <property type="evidence" value="ECO:0007669"/>
    <property type="project" value="InterPro"/>
</dbReference>
<dbReference type="GO" id="GO:0015344">
    <property type="term" value="F:siderophore uptake transmembrane transporter activity"/>
    <property type="evidence" value="ECO:0007669"/>
    <property type="project" value="TreeGrafter"/>
</dbReference>
<dbReference type="eggNOG" id="COG4774">
    <property type="taxonomic scope" value="Bacteria"/>
</dbReference>
<evidence type="ECO:0000313" key="19">
    <source>
        <dbReference type="Proteomes" id="UP000006242"/>
    </source>
</evidence>
<dbReference type="InterPro" id="IPR010105">
    <property type="entry name" value="TonB_sidphr_rcpt"/>
</dbReference>
<evidence type="ECO:0000313" key="18">
    <source>
        <dbReference type="EMBL" id="ERJ20877.1"/>
    </source>
</evidence>
<feature type="domain" description="TonB-dependent receptor-like beta-barrel" evidence="16">
    <location>
        <begin position="294"/>
        <end position="761"/>
    </location>
</feature>
<keyword evidence="8" id="KW-0408">Iron</keyword>
<feature type="domain" description="TonB-dependent receptor plug" evidence="17">
    <location>
        <begin position="111"/>
        <end position="216"/>
    </location>
</feature>
<dbReference type="InterPro" id="IPR036942">
    <property type="entry name" value="Beta-barrel_TonB_sf"/>
</dbReference>
<dbReference type="PANTHER" id="PTHR32552:SF68">
    <property type="entry name" value="FERRICHROME OUTER MEMBRANE TRANSPORTER_PHAGE RECEPTOR"/>
    <property type="match status" value="1"/>
</dbReference>
<dbReference type="InterPro" id="IPR012910">
    <property type="entry name" value="Plug_dom"/>
</dbReference>
<comment type="similarity">
    <text evidence="2 14 15">Belongs to the TonB-dependent receptor family.</text>
</comment>
<dbReference type="PROSITE" id="PS52016">
    <property type="entry name" value="TONB_DEPENDENT_REC_3"/>
    <property type="match status" value="1"/>
</dbReference>
<evidence type="ECO:0000256" key="11">
    <source>
        <dbReference type="ARBA" id="ARBA00023136"/>
    </source>
</evidence>
<dbReference type="STRING" id="1033802.SSPSH_000219"/>
<dbReference type="Pfam" id="PF00593">
    <property type="entry name" value="TonB_dep_Rec_b-barrel"/>
    <property type="match status" value="1"/>
</dbReference>
<dbReference type="CDD" id="cd01347">
    <property type="entry name" value="ligand_gated_channel"/>
    <property type="match status" value="1"/>
</dbReference>
<name>U2ESB2_9GAMM</name>
<dbReference type="GO" id="GO:0009279">
    <property type="term" value="C:cell outer membrane"/>
    <property type="evidence" value="ECO:0007669"/>
    <property type="project" value="UniProtKB-SubCell"/>
</dbReference>
<keyword evidence="10 15" id="KW-0798">TonB box</keyword>
<comment type="caution">
    <text evidence="18">The sequence shown here is derived from an EMBL/GenBank/DDBJ whole genome shotgun (WGS) entry which is preliminary data.</text>
</comment>
<dbReference type="Gene3D" id="2.40.170.20">
    <property type="entry name" value="TonB-dependent receptor, beta-barrel domain"/>
    <property type="match status" value="1"/>
</dbReference>
<evidence type="ECO:0000256" key="9">
    <source>
        <dbReference type="ARBA" id="ARBA00023065"/>
    </source>
</evidence>
<dbReference type="NCBIfam" id="TIGR01783">
    <property type="entry name" value="TonB-siderophor"/>
    <property type="match status" value="1"/>
</dbReference>
<dbReference type="EC" id="4.2.1.8" evidence="18"/>